<protein>
    <submittedName>
        <fullName evidence="1">Uncharacterized protein</fullName>
    </submittedName>
</protein>
<sequence length="40" mass="4440">MIPFFSCCDAVGFLVSVSTGRRFVAYISKNLSCNKFSRGM</sequence>
<organism evidence="1 2">
    <name type="scientific">Mycobacteroides abscessus MAB_030201_1075</name>
    <dbReference type="NCBI Taxonomy" id="1335410"/>
    <lineage>
        <taxon>Bacteria</taxon>
        <taxon>Bacillati</taxon>
        <taxon>Actinomycetota</taxon>
        <taxon>Actinomycetes</taxon>
        <taxon>Mycobacteriales</taxon>
        <taxon>Mycobacteriaceae</taxon>
        <taxon>Mycobacteroides</taxon>
        <taxon>Mycobacteroides abscessus</taxon>
    </lineage>
</organism>
<dbReference type="AlphaFoldDB" id="A0A829PPK3"/>
<gene>
    <name evidence="1" type="ORF">L829_2636</name>
</gene>
<reference evidence="1 2" key="1">
    <citation type="submission" date="2014-01" db="EMBL/GenBank/DDBJ databases">
        <authorList>
            <person name="Zelazny A."/>
            <person name="Olivier K."/>
            <person name="Sampaio E.P."/>
            <person name="Holland S.M."/>
            <person name="Tallon L.J."/>
            <person name="Sadzewicz L.K."/>
            <person name="Sengamalay N."/>
            <person name="Fraser C.M."/>
            <person name="Hine E."/>
            <person name="Shefchek K.A."/>
            <person name="Das S.P."/>
            <person name="Shallom S.J."/>
            <person name="Agrawal S."/>
            <person name="Tettelin H."/>
        </authorList>
    </citation>
    <scope>NUCLEOTIDE SEQUENCE [LARGE SCALE GENOMIC DNA]</scope>
    <source>
        <strain evidence="1 2">MAB_030201_1075</strain>
    </source>
</reference>
<evidence type="ECO:0000313" key="2">
    <source>
        <dbReference type="Proteomes" id="UP000019854"/>
    </source>
</evidence>
<dbReference type="Proteomes" id="UP000019854">
    <property type="component" value="Unassembled WGS sequence"/>
</dbReference>
<comment type="caution">
    <text evidence="1">The sequence shown here is derived from an EMBL/GenBank/DDBJ whole genome shotgun (WGS) entry which is preliminary data.</text>
</comment>
<accession>A0A829PPK3</accession>
<dbReference type="EMBL" id="JAOX01000001">
    <property type="protein sequence ID" value="ETZ89062.1"/>
    <property type="molecule type" value="Genomic_DNA"/>
</dbReference>
<proteinExistence type="predicted"/>
<evidence type="ECO:0000313" key="1">
    <source>
        <dbReference type="EMBL" id="ETZ89062.1"/>
    </source>
</evidence>
<name>A0A829PPK3_9MYCO</name>